<dbReference type="EMBL" id="RSEC01000058">
    <property type="protein sequence ID" value="RSD13941.1"/>
    <property type="molecule type" value="Genomic_DNA"/>
</dbReference>
<evidence type="ECO:0000256" key="9">
    <source>
        <dbReference type="ARBA" id="ARBA00023221"/>
    </source>
</evidence>
<feature type="domain" description="Glucose-methanol-choline oxidoreductase C-terminal" evidence="17">
    <location>
        <begin position="452"/>
        <end position="501"/>
    </location>
</feature>
<keyword evidence="6" id="KW-0560">Oxidoreductase</keyword>
<comment type="caution">
    <text evidence="18">The sequence shown here is derived from an EMBL/GenBank/DDBJ whole genome shotgun (WGS) entry which is preliminary data.</text>
</comment>
<keyword evidence="8" id="KW-1207">Sterol metabolism</keyword>
<evidence type="ECO:0000256" key="11">
    <source>
        <dbReference type="ARBA" id="ARBA00038856"/>
    </source>
</evidence>
<accession>A0A3R9F706</accession>
<dbReference type="InterPro" id="IPR007867">
    <property type="entry name" value="GMC_OxRtase_C"/>
</dbReference>
<keyword evidence="3" id="KW-0153">Cholesterol metabolism</keyword>
<dbReference type="SUPFAM" id="SSF54373">
    <property type="entry name" value="FAD-linked reductases, C-terminal domain"/>
    <property type="match status" value="1"/>
</dbReference>
<evidence type="ECO:0000256" key="14">
    <source>
        <dbReference type="ARBA" id="ARBA00049744"/>
    </source>
</evidence>
<dbReference type="GO" id="GO:0016995">
    <property type="term" value="F:cholesterol oxidase activity"/>
    <property type="evidence" value="ECO:0007669"/>
    <property type="project" value="UniProtKB-EC"/>
</dbReference>
<proteinExistence type="inferred from homology"/>
<evidence type="ECO:0000256" key="4">
    <source>
        <dbReference type="ARBA" id="ARBA00022630"/>
    </source>
</evidence>
<evidence type="ECO:0000313" key="19">
    <source>
        <dbReference type="Proteomes" id="UP000267081"/>
    </source>
</evidence>
<evidence type="ECO:0000256" key="6">
    <source>
        <dbReference type="ARBA" id="ARBA00023002"/>
    </source>
</evidence>
<dbReference type="InterPro" id="IPR000172">
    <property type="entry name" value="GMC_OxRdtase_N"/>
</dbReference>
<dbReference type="AlphaFoldDB" id="A0A3R9F706"/>
<evidence type="ECO:0000256" key="2">
    <source>
        <dbReference type="ARBA" id="ARBA00010790"/>
    </source>
</evidence>
<evidence type="ECO:0000256" key="8">
    <source>
        <dbReference type="ARBA" id="ARBA00023166"/>
    </source>
</evidence>
<name>A0A3R9F706_9PSEU</name>
<gene>
    <name evidence="18" type="ORF">EIY87_30200</name>
</gene>
<dbReference type="PANTHER" id="PTHR47470:SF1">
    <property type="entry name" value="FAD-DEPENDENT OXIDOREDUCTASE 2 FAD BINDING DOMAIN-CONTAINING PROTEIN"/>
    <property type="match status" value="1"/>
</dbReference>
<keyword evidence="9" id="KW-0753">Steroid metabolism</keyword>
<evidence type="ECO:0000256" key="7">
    <source>
        <dbReference type="ARBA" id="ARBA00023098"/>
    </source>
</evidence>
<dbReference type="OrthoDB" id="3587784at2"/>
<feature type="domain" description="Glucose-methanol-choline oxidoreductase N-terminal" evidence="16">
    <location>
        <begin position="115"/>
        <end position="309"/>
    </location>
</feature>
<dbReference type="Proteomes" id="UP000267081">
    <property type="component" value="Unassembled WGS sequence"/>
</dbReference>
<comment type="cofactor">
    <cofactor evidence="1">
        <name>FAD</name>
        <dbReference type="ChEBI" id="CHEBI:57692"/>
    </cofactor>
</comment>
<evidence type="ECO:0000256" key="15">
    <source>
        <dbReference type="ARBA" id="ARBA00049778"/>
    </source>
</evidence>
<dbReference type="GO" id="GO:0004769">
    <property type="term" value="F:steroid Delta-isomerase activity"/>
    <property type="evidence" value="ECO:0007669"/>
    <property type="project" value="UniProtKB-EC"/>
</dbReference>
<dbReference type="GO" id="GO:0050660">
    <property type="term" value="F:flavin adenine dinucleotide binding"/>
    <property type="evidence" value="ECO:0007669"/>
    <property type="project" value="InterPro"/>
</dbReference>
<reference evidence="18 19" key="1">
    <citation type="submission" date="2018-12" db="EMBL/GenBank/DDBJ databases">
        <title>Amycolatopsis eburnea sp. nov. actinomycete associate with arbuscular mycorrhiza fungal spore.</title>
        <authorList>
            <person name="Lumyong S."/>
            <person name="Chaiya L."/>
        </authorList>
    </citation>
    <scope>NUCLEOTIDE SEQUENCE [LARGE SCALE GENOMIC DNA]</scope>
    <source>
        <strain evidence="18 19">GLM-1</strain>
    </source>
</reference>
<dbReference type="InterPro" id="IPR052542">
    <property type="entry name" value="Cholesterol_Oxidase"/>
</dbReference>
<keyword evidence="7" id="KW-0443">Lipid metabolism</keyword>
<dbReference type="RefSeq" id="WP_125313217.1">
    <property type="nucleotide sequence ID" value="NZ_RSEC01000058.1"/>
</dbReference>
<comment type="similarity">
    <text evidence="2">Belongs to the GMC oxidoreductase family.</text>
</comment>
<evidence type="ECO:0000259" key="16">
    <source>
        <dbReference type="Pfam" id="PF00732"/>
    </source>
</evidence>
<dbReference type="Gene3D" id="3.50.50.60">
    <property type="entry name" value="FAD/NAD(P)-binding domain"/>
    <property type="match status" value="1"/>
</dbReference>
<evidence type="ECO:0000256" key="13">
    <source>
        <dbReference type="ARBA" id="ARBA00049723"/>
    </source>
</evidence>
<keyword evidence="4" id="KW-0285">Flavoprotein</keyword>
<protein>
    <recommendedName>
        <fullName evidence="14">Cholesterol oxidase</fullName>
        <ecNumber evidence="13">1.1.3.6</ecNumber>
        <ecNumber evidence="11">5.3.3.1</ecNumber>
    </recommendedName>
    <alternativeName>
        <fullName evidence="15">Cholesterol isomerase</fullName>
    </alternativeName>
</protein>
<dbReference type="Gene3D" id="3.30.410.10">
    <property type="entry name" value="Cholesterol Oxidase, domain 2"/>
    <property type="match status" value="1"/>
</dbReference>
<comment type="pathway">
    <text evidence="12">Steroid metabolism; cholesterol degradation.</text>
</comment>
<dbReference type="Pfam" id="PF00732">
    <property type="entry name" value="GMC_oxred_N"/>
    <property type="match status" value="1"/>
</dbReference>
<evidence type="ECO:0000259" key="17">
    <source>
        <dbReference type="Pfam" id="PF05199"/>
    </source>
</evidence>
<dbReference type="Pfam" id="PF22500">
    <property type="entry name" value="GMC_oxred_C_1st"/>
    <property type="match status" value="1"/>
</dbReference>
<dbReference type="EC" id="1.1.3.6" evidence="13"/>
<evidence type="ECO:0000256" key="5">
    <source>
        <dbReference type="ARBA" id="ARBA00022827"/>
    </source>
</evidence>
<evidence type="ECO:0000256" key="1">
    <source>
        <dbReference type="ARBA" id="ARBA00001974"/>
    </source>
</evidence>
<dbReference type="InterPro" id="IPR036188">
    <property type="entry name" value="FAD/NAD-bd_sf"/>
</dbReference>
<keyword evidence="10" id="KW-0413">Isomerase</keyword>
<evidence type="ECO:0000256" key="3">
    <source>
        <dbReference type="ARBA" id="ARBA00022548"/>
    </source>
</evidence>
<dbReference type="EC" id="5.3.3.1" evidence="11"/>
<keyword evidence="5" id="KW-0274">FAD</keyword>
<dbReference type="SUPFAM" id="SSF51905">
    <property type="entry name" value="FAD/NAD(P)-binding domain"/>
    <property type="match status" value="1"/>
</dbReference>
<dbReference type="PANTHER" id="PTHR47470">
    <property type="entry name" value="CHOLESTEROL OXIDASE"/>
    <property type="match status" value="1"/>
</dbReference>
<dbReference type="Pfam" id="PF05199">
    <property type="entry name" value="GMC_oxred_C"/>
    <property type="match status" value="1"/>
</dbReference>
<sequence length="513" mass="54416">MAGAALAGKAAAAPAAIPDGATVSALVIGTGYGGSVAALRLAEAGVDVHMVEMGMAWDTPGPDGKIFANTTSPDQRSFWLRTKTKQPLSNFLGFPIDKDIPRYTGILDAEEFSGITVYQGRGVGGGSLVNGGMAVTPKRENFGAILPTVNADEMYNTYYPRANAGLGVATVRPAWFDTTDAYQYARVGRKQAQRSGFPFVFVPDVYDWNYMEQEAAGTVPKSALAGEILYGNNYGKKSLQKTYLPRIAATGRVTISPLHRVTQAVPASGGYAVTIEQLTTAGAVSAIKTVTAAKVFFAAGSVGTSKLLVKLKATGALPNLNGEVGKGWGDNGNVMCGRANHIWDPTGSLQSSIPCGGIDNWAAGGAFAEVAPLPTGIETWASFYLSITKNPNRAQFTWNPTTRAVELNWQTAWKQPSIDMAKTIFDKINATEGTIYRTDLFGVYKIWGDHLTYHPLGGAVLGKATDNYGRLAGYPGLYAIDGSLIPGNTSVNPFVTITALAERNIEKIIATDF</sequence>
<dbReference type="GO" id="GO:0008203">
    <property type="term" value="P:cholesterol metabolic process"/>
    <property type="evidence" value="ECO:0007669"/>
    <property type="project" value="UniProtKB-KW"/>
</dbReference>
<evidence type="ECO:0000256" key="10">
    <source>
        <dbReference type="ARBA" id="ARBA00023235"/>
    </source>
</evidence>
<keyword evidence="19" id="KW-1185">Reference proteome</keyword>
<organism evidence="18 19">
    <name type="scientific">Amycolatopsis eburnea</name>
    <dbReference type="NCBI Taxonomy" id="2267691"/>
    <lineage>
        <taxon>Bacteria</taxon>
        <taxon>Bacillati</taxon>
        <taxon>Actinomycetota</taxon>
        <taxon>Actinomycetes</taxon>
        <taxon>Pseudonocardiales</taxon>
        <taxon>Pseudonocardiaceae</taxon>
        <taxon>Amycolatopsis</taxon>
    </lineage>
</organism>
<evidence type="ECO:0000256" key="12">
    <source>
        <dbReference type="ARBA" id="ARBA00049645"/>
    </source>
</evidence>
<evidence type="ECO:0000313" key="18">
    <source>
        <dbReference type="EMBL" id="RSD13941.1"/>
    </source>
</evidence>